<evidence type="ECO:0000256" key="3">
    <source>
        <dbReference type="ARBA" id="ARBA00023326"/>
    </source>
</evidence>
<protein>
    <recommendedName>
        <fullName evidence="5">Beta-amylase</fullName>
        <ecNumber evidence="5">3.2.1.2</ecNumber>
    </recommendedName>
</protein>
<evidence type="ECO:0000313" key="6">
    <source>
        <dbReference type="EMBL" id="RVW47005.1"/>
    </source>
</evidence>
<dbReference type="InterPro" id="IPR017853">
    <property type="entry name" value="GH"/>
</dbReference>
<evidence type="ECO:0000313" key="7">
    <source>
        <dbReference type="Proteomes" id="UP000288805"/>
    </source>
</evidence>
<dbReference type="GO" id="GO:0016161">
    <property type="term" value="F:beta-amylase activity"/>
    <property type="evidence" value="ECO:0007669"/>
    <property type="project" value="UniProtKB-EC"/>
</dbReference>
<dbReference type="GO" id="GO:0000272">
    <property type="term" value="P:polysaccharide catabolic process"/>
    <property type="evidence" value="ECO:0007669"/>
    <property type="project" value="UniProtKB-KW"/>
</dbReference>
<evidence type="ECO:0000256" key="4">
    <source>
        <dbReference type="PIRSR" id="PIRSR601554-1"/>
    </source>
</evidence>
<dbReference type="AlphaFoldDB" id="A0A438EH60"/>
<keyword evidence="2 5" id="KW-0119">Carbohydrate metabolism</keyword>
<gene>
    <name evidence="6" type="primary">BAM2_0</name>
    <name evidence="6" type="ORF">CK203_102567</name>
</gene>
<name>A0A438EH60_VITVI</name>
<reference evidence="6 7" key="1">
    <citation type="journal article" date="2018" name="PLoS Genet.">
        <title>Population sequencing reveals clonal diversity and ancestral inbreeding in the grapevine cultivar Chardonnay.</title>
        <authorList>
            <person name="Roach M.J."/>
            <person name="Johnson D.L."/>
            <person name="Bohlmann J."/>
            <person name="van Vuuren H.J."/>
            <person name="Jones S.J."/>
            <person name="Pretorius I.S."/>
            <person name="Schmidt S.A."/>
            <person name="Borneman A.R."/>
        </authorList>
    </citation>
    <scope>NUCLEOTIDE SEQUENCE [LARGE SCALE GENOMIC DNA]</scope>
    <source>
        <strain evidence="7">cv. Chardonnay</strain>
        <tissue evidence="6">Leaf</tissue>
    </source>
</reference>
<dbReference type="EMBL" id="QGNW01001294">
    <property type="protein sequence ID" value="RVW47005.1"/>
    <property type="molecule type" value="Genomic_DNA"/>
</dbReference>
<dbReference type="EC" id="3.2.1.2" evidence="5"/>
<feature type="active site" description="Proton acceptor" evidence="4">
    <location>
        <position position="653"/>
    </location>
</feature>
<dbReference type="SUPFAM" id="SSF51445">
    <property type="entry name" value="(Trans)glycosidases"/>
    <property type="match status" value="2"/>
</dbReference>
<evidence type="ECO:0000256" key="5">
    <source>
        <dbReference type="RuleBase" id="RU000509"/>
    </source>
</evidence>
<sequence length="726" mass="81969">MAFSPAHFFQSVWTLNAHSNVARAWLSPPVVSHTLSASRRLSSPFLISAQYNSRRLNGDFVSSTVRSPISTKVTNGGEKTEDHPMDTVDDNKSLSRVFEICGECLMRASDLGVGAFGNLSLKSVPQARGDFLGPSVEIADGPLKLQERDFAGTPYVPVYVMLPLSVININCELVDPDGLVHQLRILKSINVDGVMVDCWWGIVEAHTPQVYNWSGYKRLFQIVHDIQLKLQVSKNLSRNRLLLVINHLEKPVSGLLWFPLKSHWEWNCRLKCLHREATNCAPVWQSTLRGLLVIFVVCCLAKTRKRRLKPKGAEAAAGDFLAMDMKSQRVELDCRISKKFGTRVFLLEKKGKLEIKTHPQPSVYHPAGNVGDDVHIPLPEWVREIGRSNPDIFFTDKEGRRNPECLSWGIDKERVLKGRTAVEVYFDYMRSFRVEFDEFFANGIISEIEIGLGPCGELRYPSYPANHGWKYPGIGEFQCYDQYLSKSLTKAAEARGHLFWAKGPDNAGHYNSRPHETVFFCDGGKYDSYYGRFFLNWYSRVLVDHGDRVLALANLAFEGTCIAVKLSGIHWWYKTASHASELTAGFYNPCNRDGYAPISEMLQKHGAALNFTCVELRTLDQEEGFPEALADPEGLVWQVLNAAWDVSIPVASENALTCHDREGYNKILENAKPFNDPDGRHLSAFTYLRLSPVLMETHNFTEFERFVKRMHGEAVPDLACVTQPTT</sequence>
<keyword evidence="3 5" id="KW-0624">Polysaccharide degradation</keyword>
<dbReference type="Gene3D" id="3.20.20.80">
    <property type="entry name" value="Glycosidases"/>
    <property type="match status" value="1"/>
</dbReference>
<dbReference type="Proteomes" id="UP000288805">
    <property type="component" value="Unassembled WGS sequence"/>
</dbReference>
<organism evidence="6 7">
    <name type="scientific">Vitis vinifera</name>
    <name type="common">Grape</name>
    <dbReference type="NCBI Taxonomy" id="29760"/>
    <lineage>
        <taxon>Eukaryota</taxon>
        <taxon>Viridiplantae</taxon>
        <taxon>Streptophyta</taxon>
        <taxon>Embryophyta</taxon>
        <taxon>Tracheophyta</taxon>
        <taxon>Spermatophyta</taxon>
        <taxon>Magnoliopsida</taxon>
        <taxon>eudicotyledons</taxon>
        <taxon>Gunneridae</taxon>
        <taxon>Pentapetalae</taxon>
        <taxon>rosids</taxon>
        <taxon>Vitales</taxon>
        <taxon>Vitaceae</taxon>
        <taxon>Viteae</taxon>
        <taxon>Vitis</taxon>
    </lineage>
</organism>
<comment type="catalytic activity">
    <reaction evidence="5">
        <text>Hydrolysis of (1-&gt;4)-alpha-D-glucosidic linkages in polysaccharides so as to remove successive maltose units from the non-reducing ends of the chains.</text>
        <dbReference type="EC" id="3.2.1.2"/>
    </reaction>
</comment>
<comment type="caution">
    <text evidence="6">The sequence shown here is derived from an EMBL/GenBank/DDBJ whole genome shotgun (WGS) entry which is preliminary data.</text>
</comment>
<dbReference type="PRINTS" id="PR00842">
    <property type="entry name" value="GLHYDLASE14B"/>
</dbReference>
<evidence type="ECO:0000256" key="1">
    <source>
        <dbReference type="ARBA" id="ARBA00005652"/>
    </source>
</evidence>
<dbReference type="PANTHER" id="PTHR31352">
    <property type="entry name" value="BETA-AMYLASE 1, CHLOROPLASTIC"/>
    <property type="match status" value="1"/>
</dbReference>
<proteinExistence type="inferred from homology"/>
<keyword evidence="5" id="KW-0326">Glycosidase</keyword>
<dbReference type="InterPro" id="IPR001554">
    <property type="entry name" value="Glyco_hydro_14"/>
</dbReference>
<accession>A0A438EH60</accession>
<evidence type="ECO:0000256" key="2">
    <source>
        <dbReference type="ARBA" id="ARBA00023277"/>
    </source>
</evidence>
<dbReference type="PANTHER" id="PTHR31352:SF59">
    <property type="entry name" value="BETA-AMYLASE"/>
    <property type="match status" value="1"/>
</dbReference>
<feature type="active site" description="Proton donor" evidence="4">
    <location>
        <position position="457"/>
    </location>
</feature>
<keyword evidence="5" id="KW-0378">Hydrolase</keyword>
<dbReference type="PRINTS" id="PR00750">
    <property type="entry name" value="BETAAMYLASE"/>
</dbReference>
<comment type="similarity">
    <text evidence="1 5">Belongs to the glycosyl hydrolase 14 family.</text>
</comment>
<dbReference type="Pfam" id="PF01373">
    <property type="entry name" value="Glyco_hydro_14"/>
    <property type="match status" value="2"/>
</dbReference>
<dbReference type="InterPro" id="IPR001371">
    <property type="entry name" value="Glyco_hydro_14B_pln"/>
</dbReference>